<keyword evidence="2" id="KW-0812">Transmembrane</keyword>
<comment type="caution">
    <text evidence="3">The sequence shown here is derived from an EMBL/GenBank/DDBJ whole genome shotgun (WGS) entry which is preliminary data.</text>
</comment>
<organism evidence="3 4">
    <name type="scientific">Streptomyces albiaxialis</name>
    <dbReference type="NCBI Taxonomy" id="329523"/>
    <lineage>
        <taxon>Bacteria</taxon>
        <taxon>Bacillati</taxon>
        <taxon>Actinomycetota</taxon>
        <taxon>Actinomycetes</taxon>
        <taxon>Kitasatosporales</taxon>
        <taxon>Streptomycetaceae</taxon>
        <taxon>Streptomyces</taxon>
    </lineage>
</organism>
<reference evidence="4" key="1">
    <citation type="journal article" date="2019" name="Int. J. Syst. Evol. Microbiol.">
        <title>The Global Catalogue of Microorganisms (GCM) 10K type strain sequencing project: providing services to taxonomists for standard genome sequencing and annotation.</title>
        <authorList>
            <consortium name="The Broad Institute Genomics Platform"/>
            <consortium name="The Broad Institute Genome Sequencing Center for Infectious Disease"/>
            <person name="Wu L."/>
            <person name="Ma J."/>
        </authorList>
    </citation>
    <scope>NUCLEOTIDE SEQUENCE [LARGE SCALE GENOMIC DNA]</scope>
    <source>
        <strain evidence="4">JCM 15478</strain>
    </source>
</reference>
<protein>
    <submittedName>
        <fullName evidence="3">Uncharacterized protein</fullName>
    </submittedName>
</protein>
<keyword evidence="4" id="KW-1185">Reference proteome</keyword>
<gene>
    <name evidence="3" type="ORF">GCM10009801_14970</name>
</gene>
<evidence type="ECO:0000256" key="2">
    <source>
        <dbReference type="SAM" id="Phobius"/>
    </source>
</evidence>
<evidence type="ECO:0000313" key="3">
    <source>
        <dbReference type="EMBL" id="GAA2067530.1"/>
    </source>
</evidence>
<feature type="region of interest" description="Disordered" evidence="1">
    <location>
        <begin position="144"/>
        <end position="164"/>
    </location>
</feature>
<dbReference type="RefSeq" id="WP_344525305.1">
    <property type="nucleotide sequence ID" value="NZ_BAAAPE010000002.1"/>
</dbReference>
<evidence type="ECO:0000313" key="4">
    <source>
        <dbReference type="Proteomes" id="UP001500016"/>
    </source>
</evidence>
<dbReference type="Proteomes" id="UP001500016">
    <property type="component" value="Unassembled WGS sequence"/>
</dbReference>
<feature type="transmembrane region" description="Helical" evidence="2">
    <location>
        <begin position="16"/>
        <end position="45"/>
    </location>
</feature>
<accession>A0ABP5H7T8</accession>
<name>A0ABP5H7T8_9ACTN</name>
<dbReference type="EMBL" id="BAAAPE010000002">
    <property type="protein sequence ID" value="GAA2067530.1"/>
    <property type="molecule type" value="Genomic_DNA"/>
</dbReference>
<keyword evidence="2" id="KW-1133">Transmembrane helix</keyword>
<evidence type="ECO:0000256" key="1">
    <source>
        <dbReference type="SAM" id="MobiDB-lite"/>
    </source>
</evidence>
<keyword evidence="2" id="KW-0472">Membrane</keyword>
<feature type="transmembrane region" description="Helical" evidence="2">
    <location>
        <begin position="57"/>
        <end position="79"/>
    </location>
</feature>
<proteinExistence type="predicted"/>
<sequence>MTATGPDRREADGPDAAAVVAVLAPVLAGVAAVIFLVTGFALRLIPQEPRMADHLVAAGWFFSATTVAAVAMAFGFLFVTAYRASRAHRAPEPGRHSLGLASLIAGRGRPHLREEWAAVLAGEDGETPSALGLCPLRRIRPARSRAAGRSGRGVRCGGPGRGRG</sequence>
<feature type="compositionally biased region" description="Gly residues" evidence="1">
    <location>
        <begin position="150"/>
        <end position="164"/>
    </location>
</feature>